<name>A0A5J9SH64_9POAL</name>
<dbReference type="EMBL" id="RWGY01000888">
    <property type="protein sequence ID" value="TVT98166.1"/>
    <property type="molecule type" value="Genomic_DNA"/>
</dbReference>
<dbReference type="EMBL" id="RWGY01000026">
    <property type="protein sequence ID" value="TVU22343.1"/>
    <property type="molecule type" value="Genomic_DNA"/>
</dbReference>
<evidence type="ECO:0000313" key="3">
    <source>
        <dbReference type="EMBL" id="TVU22343.1"/>
    </source>
</evidence>
<proteinExistence type="predicted"/>
<dbReference type="Gramene" id="TVU22343">
    <property type="protein sequence ID" value="TVU22343"/>
    <property type="gene ID" value="EJB05_32032"/>
</dbReference>
<reference evidence="2 4" key="1">
    <citation type="journal article" date="2019" name="Sci. Rep.">
        <title>A high-quality genome of Eragrostis curvula grass provides insights into Poaceae evolution and supports new strategies to enhance forage quality.</title>
        <authorList>
            <person name="Carballo J."/>
            <person name="Santos B.A.C.M."/>
            <person name="Zappacosta D."/>
            <person name="Garbus I."/>
            <person name="Selva J.P."/>
            <person name="Gallo C.A."/>
            <person name="Diaz A."/>
            <person name="Albertini E."/>
            <person name="Caccamo M."/>
            <person name="Echenique V."/>
        </authorList>
    </citation>
    <scope>NUCLEOTIDE SEQUENCE [LARGE SCALE GENOMIC DNA]</scope>
    <source>
        <strain evidence="4">cv. Victoria</strain>
        <tissue evidence="2">Leaf</tissue>
    </source>
</reference>
<dbReference type="AlphaFoldDB" id="A0A5J9SH64"/>
<dbReference type="Pfam" id="PF11820">
    <property type="entry name" value="DUF3339"/>
    <property type="match status" value="1"/>
</dbReference>
<feature type="non-terminal residue" evidence="2">
    <location>
        <position position="1"/>
    </location>
</feature>
<protein>
    <submittedName>
        <fullName evidence="2">Uncharacterized protein</fullName>
    </submittedName>
</protein>
<gene>
    <name evidence="3" type="ORF">EJB05_32032</name>
    <name evidence="2" type="ORF">EJB05_56545</name>
</gene>
<comment type="caution">
    <text evidence="2">The sequence shown here is derived from an EMBL/GenBank/DDBJ whole genome shotgun (WGS) entry which is preliminary data.</text>
</comment>
<dbReference type="Gramene" id="TVT98166">
    <property type="protein sequence ID" value="TVT98166"/>
    <property type="gene ID" value="EJB05_56545"/>
</dbReference>
<dbReference type="OrthoDB" id="652307at2759"/>
<dbReference type="PANTHER" id="PTHR33128">
    <property type="entry name" value="OS05G0103400 PROTEIN"/>
    <property type="match status" value="1"/>
</dbReference>
<keyword evidence="4" id="KW-1185">Reference proteome</keyword>
<feature type="transmembrane region" description="Helical" evidence="1">
    <location>
        <begin position="44"/>
        <end position="66"/>
    </location>
</feature>
<accession>A0A5J9SH64</accession>
<sequence>MQDWAPVFISLVLFILLSPGLLFQLPGKCRLIEFGNFQTSALAILVHAVLFFTFAAIFLIAIGVHINLGSP</sequence>
<evidence type="ECO:0000313" key="4">
    <source>
        <dbReference type="Proteomes" id="UP000324897"/>
    </source>
</evidence>
<evidence type="ECO:0000256" key="1">
    <source>
        <dbReference type="SAM" id="Phobius"/>
    </source>
</evidence>
<keyword evidence="1" id="KW-0472">Membrane</keyword>
<organism evidence="2 4">
    <name type="scientific">Eragrostis curvula</name>
    <name type="common">weeping love grass</name>
    <dbReference type="NCBI Taxonomy" id="38414"/>
    <lineage>
        <taxon>Eukaryota</taxon>
        <taxon>Viridiplantae</taxon>
        <taxon>Streptophyta</taxon>
        <taxon>Embryophyta</taxon>
        <taxon>Tracheophyta</taxon>
        <taxon>Spermatophyta</taxon>
        <taxon>Magnoliopsida</taxon>
        <taxon>Liliopsida</taxon>
        <taxon>Poales</taxon>
        <taxon>Poaceae</taxon>
        <taxon>PACMAD clade</taxon>
        <taxon>Chloridoideae</taxon>
        <taxon>Eragrostideae</taxon>
        <taxon>Eragrostidinae</taxon>
        <taxon>Eragrostis</taxon>
    </lineage>
</organism>
<evidence type="ECO:0000313" key="2">
    <source>
        <dbReference type="EMBL" id="TVT98166.1"/>
    </source>
</evidence>
<dbReference type="InterPro" id="IPR021775">
    <property type="entry name" value="DUF3339"/>
</dbReference>
<dbReference type="Proteomes" id="UP000324897">
    <property type="component" value="Unassembled WGS sequence"/>
</dbReference>
<keyword evidence="1" id="KW-1133">Transmembrane helix</keyword>
<feature type="transmembrane region" description="Helical" evidence="1">
    <location>
        <begin position="6"/>
        <end position="23"/>
    </location>
</feature>
<dbReference type="PANTHER" id="PTHR33128:SF1">
    <property type="entry name" value="TRANSMEMBRANE PROTEIN"/>
    <property type="match status" value="1"/>
</dbReference>
<keyword evidence="1" id="KW-0812">Transmembrane</keyword>